<dbReference type="GO" id="GO:0006565">
    <property type="term" value="P:L-serine catabolic process"/>
    <property type="evidence" value="ECO:0007669"/>
    <property type="project" value="TreeGrafter"/>
</dbReference>
<dbReference type="InterPro" id="IPR001926">
    <property type="entry name" value="TrpB-like_PALP"/>
</dbReference>
<dbReference type="EMBL" id="RKHL01000001">
    <property type="protein sequence ID" value="ROR80021.1"/>
    <property type="molecule type" value="Genomic_DNA"/>
</dbReference>
<dbReference type="PANTHER" id="PTHR48078:SF6">
    <property type="entry name" value="L-THREONINE DEHYDRATASE CATABOLIC TDCB"/>
    <property type="match status" value="1"/>
</dbReference>
<dbReference type="Pfam" id="PF00291">
    <property type="entry name" value="PALP"/>
    <property type="match status" value="1"/>
</dbReference>
<evidence type="ECO:0000313" key="5">
    <source>
        <dbReference type="EMBL" id="ROR80021.1"/>
    </source>
</evidence>
<dbReference type="SUPFAM" id="SSF53686">
    <property type="entry name" value="Tryptophan synthase beta subunit-like PLP-dependent enzymes"/>
    <property type="match status" value="1"/>
</dbReference>
<dbReference type="PANTHER" id="PTHR48078">
    <property type="entry name" value="THREONINE DEHYDRATASE, MITOCHONDRIAL-RELATED"/>
    <property type="match status" value="1"/>
</dbReference>
<name>A0A3N2BXL3_9MICO</name>
<protein>
    <submittedName>
        <fullName evidence="5">Threonine dehydratase</fullName>
    </submittedName>
</protein>
<dbReference type="AlphaFoldDB" id="A0A3N2BXL3"/>
<keyword evidence="3" id="KW-0456">Lyase</keyword>
<dbReference type="RefSeq" id="WP_085511595.1">
    <property type="nucleotide sequence ID" value="NZ_FXAP01000002.1"/>
</dbReference>
<accession>A0A3N2BXL3</accession>
<dbReference type="Proteomes" id="UP000266915">
    <property type="component" value="Unassembled WGS sequence"/>
</dbReference>
<keyword evidence="6" id="KW-1185">Reference proteome</keyword>
<evidence type="ECO:0000256" key="3">
    <source>
        <dbReference type="ARBA" id="ARBA00023239"/>
    </source>
</evidence>
<dbReference type="InterPro" id="IPR050147">
    <property type="entry name" value="Ser/Thr_Dehydratase"/>
</dbReference>
<organism evidence="5 6">
    <name type="scientific">Plantibacter flavus</name>
    <dbReference type="NCBI Taxonomy" id="150123"/>
    <lineage>
        <taxon>Bacteria</taxon>
        <taxon>Bacillati</taxon>
        <taxon>Actinomycetota</taxon>
        <taxon>Actinomycetes</taxon>
        <taxon>Micrococcales</taxon>
        <taxon>Microbacteriaceae</taxon>
        <taxon>Plantibacter</taxon>
    </lineage>
</organism>
<reference evidence="5 6" key="1">
    <citation type="submission" date="2018-11" db="EMBL/GenBank/DDBJ databases">
        <title>Sequencing the genomes of 1000 actinobacteria strains.</title>
        <authorList>
            <person name="Klenk H.-P."/>
        </authorList>
    </citation>
    <scope>NUCLEOTIDE SEQUENCE [LARGE SCALE GENOMIC DNA]</scope>
    <source>
        <strain evidence="5 6">DSM 14012</strain>
    </source>
</reference>
<gene>
    <name evidence="5" type="ORF">EDD42_0052</name>
</gene>
<dbReference type="GO" id="GO:0006567">
    <property type="term" value="P:L-threonine catabolic process"/>
    <property type="evidence" value="ECO:0007669"/>
    <property type="project" value="TreeGrafter"/>
</dbReference>
<comment type="cofactor">
    <cofactor evidence="1">
        <name>pyridoxal 5'-phosphate</name>
        <dbReference type="ChEBI" id="CHEBI:597326"/>
    </cofactor>
</comment>
<dbReference type="GO" id="GO:0009097">
    <property type="term" value="P:isoleucine biosynthetic process"/>
    <property type="evidence" value="ECO:0007669"/>
    <property type="project" value="TreeGrafter"/>
</dbReference>
<dbReference type="GO" id="GO:0003941">
    <property type="term" value="F:L-serine ammonia-lyase activity"/>
    <property type="evidence" value="ECO:0007669"/>
    <property type="project" value="TreeGrafter"/>
</dbReference>
<sequence>MISSTIDWTARTSAATRIIRRHLPPTPLVPIVLDGFAAPAYLKLETLQPTGSFKVRGALAAVAASARDFRPVITASAGNHGLGIAYAATLIGADASIVVPANASPAKVQALGKYAVELRLIGDGYDEAEAAAVNVAEALGARFVSAYDDPDVIAGQSTIIAEVADEIPGPFQIVVPVGGGGLAAGTGLAAPERARVIGVEAAASRAVSEAMTTGRIVDVDIHQTLADGLAGNIAQGCITPSLLSENRVTTTAVAEDAIRAAVRHLALRHGVIAEGAASVGIAAAQAGLIQADLPAVFVITGRNITGEQLAQLVSP</sequence>
<dbReference type="GO" id="GO:0004794">
    <property type="term" value="F:threonine deaminase activity"/>
    <property type="evidence" value="ECO:0007669"/>
    <property type="project" value="TreeGrafter"/>
</dbReference>
<evidence type="ECO:0000313" key="6">
    <source>
        <dbReference type="Proteomes" id="UP000266915"/>
    </source>
</evidence>
<feature type="domain" description="Tryptophan synthase beta chain-like PALP" evidence="4">
    <location>
        <begin position="20"/>
        <end position="301"/>
    </location>
</feature>
<proteinExistence type="predicted"/>
<evidence type="ECO:0000259" key="4">
    <source>
        <dbReference type="Pfam" id="PF00291"/>
    </source>
</evidence>
<dbReference type="InterPro" id="IPR036052">
    <property type="entry name" value="TrpB-like_PALP_sf"/>
</dbReference>
<evidence type="ECO:0000256" key="2">
    <source>
        <dbReference type="ARBA" id="ARBA00022898"/>
    </source>
</evidence>
<dbReference type="Gene3D" id="3.40.50.1100">
    <property type="match status" value="2"/>
</dbReference>
<comment type="caution">
    <text evidence="5">The sequence shown here is derived from an EMBL/GenBank/DDBJ whole genome shotgun (WGS) entry which is preliminary data.</text>
</comment>
<keyword evidence="2" id="KW-0663">Pyridoxal phosphate</keyword>
<evidence type="ECO:0000256" key="1">
    <source>
        <dbReference type="ARBA" id="ARBA00001933"/>
    </source>
</evidence>